<comment type="caution">
    <text evidence="3">The sequence shown here is derived from an EMBL/GenBank/DDBJ whole genome shotgun (WGS) entry which is preliminary data.</text>
</comment>
<evidence type="ECO:0000313" key="4">
    <source>
        <dbReference type="Proteomes" id="UP000311605"/>
    </source>
</evidence>
<organism evidence="3 4">
    <name type="scientific">Aliirhizobium smilacinae</name>
    <dbReference type="NCBI Taxonomy" id="1395944"/>
    <lineage>
        <taxon>Bacteria</taxon>
        <taxon>Pseudomonadati</taxon>
        <taxon>Pseudomonadota</taxon>
        <taxon>Alphaproteobacteria</taxon>
        <taxon>Hyphomicrobiales</taxon>
        <taxon>Rhizobiaceae</taxon>
        <taxon>Aliirhizobium</taxon>
    </lineage>
</organism>
<accession>A0A5C4XRM2</accession>
<gene>
    <name evidence="3" type="ORF">FHP24_02820</name>
</gene>
<name>A0A5C4XRM2_9HYPH</name>
<dbReference type="EMBL" id="VDMN01000001">
    <property type="protein sequence ID" value="TNM65234.1"/>
    <property type="molecule type" value="Genomic_DNA"/>
</dbReference>
<dbReference type="RefSeq" id="WP_139672550.1">
    <property type="nucleotide sequence ID" value="NZ_VDMN01000001.1"/>
</dbReference>
<dbReference type="AlphaFoldDB" id="A0A5C4XRM2"/>
<protein>
    <submittedName>
        <fullName evidence="3">Uncharacterized protein</fullName>
    </submittedName>
</protein>
<evidence type="ECO:0000256" key="1">
    <source>
        <dbReference type="SAM" id="MobiDB-lite"/>
    </source>
</evidence>
<feature type="signal peptide" evidence="2">
    <location>
        <begin position="1"/>
        <end position="24"/>
    </location>
</feature>
<feature type="region of interest" description="Disordered" evidence="1">
    <location>
        <begin position="26"/>
        <end position="59"/>
    </location>
</feature>
<keyword evidence="4" id="KW-1185">Reference proteome</keyword>
<reference evidence="3 4" key="1">
    <citation type="submission" date="2019-06" db="EMBL/GenBank/DDBJ databases">
        <title>The draft genome of Rhizobium smilacinae PTYR-5.</title>
        <authorList>
            <person name="Liu L."/>
            <person name="Li L."/>
            <person name="Zhang X."/>
        </authorList>
    </citation>
    <scope>NUCLEOTIDE SEQUENCE [LARGE SCALE GENOMIC DNA]</scope>
    <source>
        <strain evidence="3 4">PTYR-5</strain>
    </source>
</reference>
<keyword evidence="2" id="KW-0732">Signal</keyword>
<evidence type="ECO:0000256" key="2">
    <source>
        <dbReference type="SAM" id="SignalP"/>
    </source>
</evidence>
<dbReference type="OrthoDB" id="8404541at2"/>
<sequence length="72" mass="8055">MKNLLIASALAVASILPFTSQSQAASVTVTTTERTAPRHHVRERDHRSHCTVKKVKTRHHGKVVIETTRVCR</sequence>
<feature type="chain" id="PRO_5023117949" evidence="2">
    <location>
        <begin position="25"/>
        <end position="72"/>
    </location>
</feature>
<evidence type="ECO:0000313" key="3">
    <source>
        <dbReference type="EMBL" id="TNM65234.1"/>
    </source>
</evidence>
<dbReference type="Proteomes" id="UP000311605">
    <property type="component" value="Unassembled WGS sequence"/>
</dbReference>
<feature type="compositionally biased region" description="Basic residues" evidence="1">
    <location>
        <begin position="49"/>
        <end position="59"/>
    </location>
</feature>
<proteinExistence type="predicted"/>